<dbReference type="HOGENOM" id="CLU_2590390_0_0_1"/>
<sequence length="80" mass="9191">MSRMIVFKYQLVRACSKYSKLDKVPRDERIPDYGHKPDPGDAPSEPVWLLTGRGAEQRSQRRREGGCQESEEVAGEKRVE</sequence>
<dbReference type="VEuPathDB" id="FungiDB:PAAG_04956"/>
<dbReference type="Proteomes" id="UP000002059">
    <property type="component" value="Partially assembled WGS sequence"/>
</dbReference>
<evidence type="ECO:0000313" key="2">
    <source>
        <dbReference type="EMBL" id="EEH33907.2"/>
    </source>
</evidence>
<proteinExistence type="predicted"/>
<dbReference type="GeneID" id="9096396"/>
<feature type="compositionally biased region" description="Basic and acidic residues" evidence="1">
    <location>
        <begin position="24"/>
        <end position="39"/>
    </location>
</feature>
<protein>
    <submittedName>
        <fullName evidence="2">Uncharacterized protein</fullName>
    </submittedName>
</protein>
<name>C1H220_PARBA</name>
<dbReference type="KEGG" id="pbl:PAAG_04956"/>
<organism evidence="2 3">
    <name type="scientific">Paracoccidioides lutzii (strain ATCC MYA-826 / Pb01)</name>
    <name type="common">Paracoccidioides brasiliensis</name>
    <dbReference type="NCBI Taxonomy" id="502779"/>
    <lineage>
        <taxon>Eukaryota</taxon>
        <taxon>Fungi</taxon>
        <taxon>Dikarya</taxon>
        <taxon>Ascomycota</taxon>
        <taxon>Pezizomycotina</taxon>
        <taxon>Eurotiomycetes</taxon>
        <taxon>Eurotiomycetidae</taxon>
        <taxon>Onygenales</taxon>
        <taxon>Ajellomycetaceae</taxon>
        <taxon>Paracoccidioides</taxon>
    </lineage>
</organism>
<reference evidence="2 3" key="1">
    <citation type="journal article" date="2011" name="PLoS Genet.">
        <title>Comparative genomic analysis of human fungal pathogens causing paracoccidioidomycosis.</title>
        <authorList>
            <person name="Desjardins C.A."/>
            <person name="Champion M.D."/>
            <person name="Holder J.W."/>
            <person name="Muszewska A."/>
            <person name="Goldberg J."/>
            <person name="Bailao A.M."/>
            <person name="Brigido M.M."/>
            <person name="Ferreira M.E."/>
            <person name="Garcia A.M."/>
            <person name="Grynberg M."/>
            <person name="Gujja S."/>
            <person name="Heiman D.I."/>
            <person name="Henn M.R."/>
            <person name="Kodira C.D."/>
            <person name="Leon-Narvaez H."/>
            <person name="Longo L.V."/>
            <person name="Ma L.J."/>
            <person name="Malavazi I."/>
            <person name="Matsuo A.L."/>
            <person name="Morais F.V."/>
            <person name="Pereira M."/>
            <person name="Rodriguez-Brito S."/>
            <person name="Sakthikumar S."/>
            <person name="Salem-Izacc S.M."/>
            <person name="Sykes S.M."/>
            <person name="Teixeira M.M."/>
            <person name="Vallejo M.C."/>
            <person name="Walter M.E."/>
            <person name="Yandava C."/>
            <person name="Young S."/>
            <person name="Zeng Q."/>
            <person name="Zucker J."/>
            <person name="Felipe M.S."/>
            <person name="Goldman G.H."/>
            <person name="Haas B.J."/>
            <person name="McEwen J.G."/>
            <person name="Nino-Vega G."/>
            <person name="Puccia R."/>
            <person name="San-Blas G."/>
            <person name="Soares C.M."/>
            <person name="Birren B.W."/>
            <person name="Cuomo C.A."/>
        </authorList>
    </citation>
    <scope>NUCLEOTIDE SEQUENCE [LARGE SCALE GENOMIC DNA]</scope>
    <source>
        <strain evidence="3">ATCC MYA-826 / Pb01</strain>
    </source>
</reference>
<keyword evidence="3" id="KW-1185">Reference proteome</keyword>
<accession>C1H220</accession>
<feature type="compositionally biased region" description="Basic and acidic residues" evidence="1">
    <location>
        <begin position="55"/>
        <end position="66"/>
    </location>
</feature>
<feature type="region of interest" description="Disordered" evidence="1">
    <location>
        <begin position="24"/>
        <end position="80"/>
    </location>
</feature>
<dbReference type="EMBL" id="KN294003">
    <property type="protein sequence ID" value="EEH33907.2"/>
    <property type="molecule type" value="Genomic_DNA"/>
</dbReference>
<evidence type="ECO:0000313" key="3">
    <source>
        <dbReference type="Proteomes" id="UP000002059"/>
    </source>
</evidence>
<dbReference type="RefSeq" id="XP_015699647.1">
    <property type="nucleotide sequence ID" value="XM_015845421.1"/>
</dbReference>
<evidence type="ECO:0000256" key="1">
    <source>
        <dbReference type="SAM" id="MobiDB-lite"/>
    </source>
</evidence>
<dbReference type="AlphaFoldDB" id="C1H220"/>
<gene>
    <name evidence="2" type="ORF">PAAG_04956</name>
</gene>